<dbReference type="NCBIfam" id="TIGR00675">
    <property type="entry name" value="dcm"/>
    <property type="match status" value="1"/>
</dbReference>
<organism evidence="8 9">
    <name type="scientific">Cytobacillus spartinae</name>
    <dbReference type="NCBI Taxonomy" id="3299023"/>
    <lineage>
        <taxon>Bacteria</taxon>
        <taxon>Bacillati</taxon>
        <taxon>Bacillota</taxon>
        <taxon>Bacilli</taxon>
        <taxon>Bacillales</taxon>
        <taxon>Bacillaceae</taxon>
        <taxon>Cytobacillus</taxon>
    </lineage>
</organism>
<evidence type="ECO:0000256" key="5">
    <source>
        <dbReference type="ARBA" id="ARBA00022747"/>
    </source>
</evidence>
<dbReference type="InterPro" id="IPR050390">
    <property type="entry name" value="C5-Methyltransferase"/>
</dbReference>
<protein>
    <recommendedName>
        <fullName evidence="1">DNA (cytosine-5-)-methyltransferase</fullName>
        <ecNumber evidence="1">2.1.1.37</ecNumber>
    </recommendedName>
</protein>
<dbReference type="Pfam" id="PF00145">
    <property type="entry name" value="DNA_methylase"/>
    <property type="match status" value="1"/>
</dbReference>
<evidence type="ECO:0000256" key="7">
    <source>
        <dbReference type="RuleBase" id="RU000416"/>
    </source>
</evidence>
<evidence type="ECO:0000313" key="8">
    <source>
        <dbReference type="EMBL" id="MFE8703965.1"/>
    </source>
</evidence>
<feature type="active site" evidence="6">
    <location>
        <position position="261"/>
    </location>
</feature>
<dbReference type="EC" id="2.1.1.37" evidence="1"/>
<keyword evidence="5" id="KW-0680">Restriction system</keyword>
<keyword evidence="9" id="KW-1185">Reference proteome</keyword>
<keyword evidence="3 6" id="KW-0808">Transferase</keyword>
<gene>
    <name evidence="8" type="ORF">ACFYKX_25665</name>
</gene>
<evidence type="ECO:0000256" key="3">
    <source>
        <dbReference type="ARBA" id="ARBA00022679"/>
    </source>
</evidence>
<dbReference type="InterPro" id="IPR029063">
    <property type="entry name" value="SAM-dependent_MTases_sf"/>
</dbReference>
<comment type="similarity">
    <text evidence="6 7">Belongs to the class I-like SAM-binding methyltransferase superfamily. C5-methyltransferase family.</text>
</comment>
<name>A0ABW6KM97_9BACI</name>
<dbReference type="GO" id="GO:0032259">
    <property type="term" value="P:methylation"/>
    <property type="evidence" value="ECO:0007669"/>
    <property type="project" value="UniProtKB-KW"/>
</dbReference>
<dbReference type="RefSeq" id="WP_389364932.1">
    <property type="nucleotide sequence ID" value="NZ_JBIACK010000021.1"/>
</dbReference>
<dbReference type="Gene3D" id="3.40.50.150">
    <property type="entry name" value="Vaccinia Virus protein VP39"/>
    <property type="match status" value="1"/>
</dbReference>
<dbReference type="Gene3D" id="3.90.120.10">
    <property type="entry name" value="DNA Methylase, subunit A, domain 2"/>
    <property type="match status" value="1"/>
</dbReference>
<dbReference type="PROSITE" id="PS51679">
    <property type="entry name" value="SAM_MT_C5"/>
    <property type="match status" value="1"/>
</dbReference>
<dbReference type="InterPro" id="IPR001525">
    <property type="entry name" value="C5_MeTfrase"/>
</dbReference>
<dbReference type="PANTHER" id="PTHR10629">
    <property type="entry name" value="CYTOSINE-SPECIFIC METHYLTRANSFERASE"/>
    <property type="match status" value="1"/>
</dbReference>
<evidence type="ECO:0000256" key="1">
    <source>
        <dbReference type="ARBA" id="ARBA00011975"/>
    </source>
</evidence>
<dbReference type="EMBL" id="JBIACK010000021">
    <property type="protein sequence ID" value="MFE8703965.1"/>
    <property type="molecule type" value="Genomic_DNA"/>
</dbReference>
<evidence type="ECO:0000256" key="4">
    <source>
        <dbReference type="ARBA" id="ARBA00022691"/>
    </source>
</evidence>
<dbReference type="PANTHER" id="PTHR10629:SF52">
    <property type="entry name" value="DNA (CYTOSINE-5)-METHYLTRANSFERASE 1"/>
    <property type="match status" value="1"/>
</dbReference>
<proteinExistence type="inferred from homology"/>
<accession>A0ABW6KM97</accession>
<keyword evidence="4 6" id="KW-0949">S-adenosyl-L-methionine</keyword>
<reference evidence="8 9" key="1">
    <citation type="submission" date="2024-08" db="EMBL/GenBank/DDBJ databases">
        <title>Two novel Cytobacillus novel species.</title>
        <authorList>
            <person name="Liu G."/>
        </authorList>
    </citation>
    <scope>NUCLEOTIDE SEQUENCE [LARGE SCALE GENOMIC DNA]</scope>
    <source>
        <strain evidence="8 9">FJAT-54145</strain>
    </source>
</reference>
<dbReference type="Proteomes" id="UP001601059">
    <property type="component" value="Unassembled WGS sequence"/>
</dbReference>
<evidence type="ECO:0000256" key="6">
    <source>
        <dbReference type="PROSITE-ProRule" id="PRU01016"/>
    </source>
</evidence>
<evidence type="ECO:0000256" key="2">
    <source>
        <dbReference type="ARBA" id="ARBA00022603"/>
    </source>
</evidence>
<dbReference type="SUPFAM" id="SSF53335">
    <property type="entry name" value="S-adenosyl-L-methionine-dependent methyltransferases"/>
    <property type="match status" value="1"/>
</dbReference>
<evidence type="ECO:0000313" key="9">
    <source>
        <dbReference type="Proteomes" id="UP001601059"/>
    </source>
</evidence>
<keyword evidence="2 6" id="KW-0489">Methyltransferase</keyword>
<comment type="caution">
    <text evidence="8">The sequence shown here is derived from an EMBL/GenBank/DDBJ whole genome shotgun (WGS) entry which is preliminary data.</text>
</comment>
<dbReference type="GO" id="GO:0003886">
    <property type="term" value="F:DNA (cytosine-5-)-methyltransferase activity"/>
    <property type="evidence" value="ECO:0007669"/>
    <property type="project" value="UniProtKB-EC"/>
</dbReference>
<sequence>MKNLIKNLIKKRKAKNSKRGIYLQDRELLDTTFQAGTNYKYVIDAKNRKVIILPTDNQKDNTVSKRKLKDGIKPVIDIRSKEALSLFQGVSFLQVEIYGDEIVIEGFSEEGLNNQRSEKQIQKSLKQVTDIRQILKVKNKFCVSLSKKDLQKAVGDESYQQLSITDFLEYETSASSNVTYIQQALKDIRIPLQVVSLFSGAGLFDQAFKEKGFEIIFALEKDEEIAKTYEYNLGDITKADIRDFDKSKLPYAPIVIGGSPCKGFSNANRKSNYLDNPNNQLVKEFIKCVKQINPYVFVLENVPQILTAGNGQFFEEIQQELNTFSITKGVVSSAGFGDAQDRKRAFIIGSRLESPIELPKPFLKPFEYKTVREAFKGLNPFIPNQNDISTPKPITLERIKHVKSGGNVFDIPEDIRPKGQHSDMYKRLEWDKPAVTIVNPRKAMLLHPEENRIISLREACRLFSLPDTFIFKGALSAMQESIANAVPIQLGKAIAQKVKDAIEQFNIRERYV</sequence>
<dbReference type="PRINTS" id="PR00105">
    <property type="entry name" value="C5METTRFRASE"/>
</dbReference>